<dbReference type="InterPro" id="IPR029063">
    <property type="entry name" value="SAM-dependent_MTases_sf"/>
</dbReference>
<evidence type="ECO:0000313" key="2">
    <source>
        <dbReference type="Proteomes" id="UP001209681"/>
    </source>
</evidence>
<dbReference type="GO" id="GO:0008168">
    <property type="term" value="F:methyltransferase activity"/>
    <property type="evidence" value="ECO:0007669"/>
    <property type="project" value="UniProtKB-KW"/>
</dbReference>
<evidence type="ECO:0000313" key="1">
    <source>
        <dbReference type="EMBL" id="MCW7753498.1"/>
    </source>
</evidence>
<dbReference type="SUPFAM" id="SSF53335">
    <property type="entry name" value="S-adenosyl-L-methionine-dependent methyltransferases"/>
    <property type="match status" value="1"/>
</dbReference>
<keyword evidence="1" id="KW-0489">Methyltransferase</keyword>
<dbReference type="Gene3D" id="3.40.50.150">
    <property type="entry name" value="Vaccinia Virus protein VP39"/>
    <property type="match status" value="1"/>
</dbReference>
<dbReference type="Pfam" id="PF13489">
    <property type="entry name" value="Methyltransf_23"/>
    <property type="match status" value="1"/>
</dbReference>
<accession>A0ABT3N7R5</accession>
<dbReference type="GO" id="GO:0032259">
    <property type="term" value="P:methylation"/>
    <property type="evidence" value="ECO:0007669"/>
    <property type="project" value="UniProtKB-KW"/>
</dbReference>
<protein>
    <submittedName>
        <fullName evidence="1">Class I SAM-dependent methyltransferase</fullName>
    </submittedName>
</protein>
<name>A0ABT3N7R5_9BACT</name>
<keyword evidence="2" id="KW-1185">Reference proteome</keyword>
<keyword evidence="1" id="KW-0808">Transferase</keyword>
<gene>
    <name evidence="1" type="ORF">OOT00_05790</name>
</gene>
<reference evidence="1 2" key="1">
    <citation type="submission" date="2022-11" db="EMBL/GenBank/DDBJ databases">
        <title>Desulfobotulus tamanensis H1 sp. nov. - anaerobic, alkaliphilic, sulphate reducing bacterium isolated from terrestrial mud volcano.</title>
        <authorList>
            <person name="Frolova A."/>
            <person name="Merkel A.Y."/>
            <person name="Slobodkin A.I."/>
        </authorList>
    </citation>
    <scope>NUCLEOTIDE SEQUENCE [LARGE SCALE GENOMIC DNA]</scope>
    <source>
        <strain evidence="1 2">H1</strain>
    </source>
</reference>
<organism evidence="1 2">
    <name type="scientific">Desulfobotulus pelophilus</name>
    <dbReference type="NCBI Taxonomy" id="2823377"/>
    <lineage>
        <taxon>Bacteria</taxon>
        <taxon>Pseudomonadati</taxon>
        <taxon>Thermodesulfobacteriota</taxon>
        <taxon>Desulfobacteria</taxon>
        <taxon>Desulfobacterales</taxon>
        <taxon>Desulfobacteraceae</taxon>
        <taxon>Desulfobotulus</taxon>
    </lineage>
</organism>
<sequence>MFACPLCHSADSAVFFRGKRRLYLRCGECLLVFVDPVFHLSSSAEKAVYELHENDPEDEGYRRFISRLVIPLNQKLGERGRKGLDFGCGPGPALPRMMAEAGHSMAVYDPFFAPDASVLEELYDFITCTEVVEHWNVPAWTWPFVLGMLRPGGWLGIMTKLVLDGEAFARWHYKNDPTHVSFFSRETFSYLAQKGGLRVIFEGKDVILMQKPVLTDE</sequence>
<dbReference type="Proteomes" id="UP001209681">
    <property type="component" value="Unassembled WGS sequence"/>
</dbReference>
<dbReference type="RefSeq" id="WP_265424369.1">
    <property type="nucleotide sequence ID" value="NZ_JAPFPW010000005.1"/>
</dbReference>
<dbReference type="EMBL" id="JAPFPW010000005">
    <property type="protein sequence ID" value="MCW7753498.1"/>
    <property type="molecule type" value="Genomic_DNA"/>
</dbReference>
<comment type="caution">
    <text evidence="1">The sequence shown here is derived from an EMBL/GenBank/DDBJ whole genome shotgun (WGS) entry which is preliminary data.</text>
</comment>
<proteinExistence type="predicted"/>